<evidence type="ECO:0000259" key="3">
    <source>
        <dbReference type="PROSITE" id="PS51202"/>
    </source>
</evidence>
<organism evidence="4 5">
    <name type="scientific">Candidatus Halobonum tyrrellensis G22</name>
    <dbReference type="NCBI Taxonomy" id="1324957"/>
    <lineage>
        <taxon>Archaea</taxon>
        <taxon>Methanobacteriati</taxon>
        <taxon>Methanobacteriota</taxon>
        <taxon>Stenosarchaea group</taxon>
        <taxon>Halobacteria</taxon>
        <taxon>Halobacteriales</taxon>
        <taxon>Haloferacaceae</taxon>
        <taxon>Candidatus Halobonum</taxon>
    </lineage>
</organism>
<feature type="domain" description="RCK N-terminal" evidence="2">
    <location>
        <begin position="113"/>
        <end position="229"/>
    </location>
</feature>
<dbReference type="eggNOG" id="arCOG01960">
    <property type="taxonomic scope" value="Archaea"/>
</dbReference>
<evidence type="ECO:0000313" key="5">
    <source>
        <dbReference type="Proteomes" id="UP000017840"/>
    </source>
</evidence>
<dbReference type="EMBL" id="ASGZ01000053">
    <property type="protein sequence ID" value="ESP87631.1"/>
    <property type="molecule type" value="Genomic_DNA"/>
</dbReference>
<evidence type="ECO:0000256" key="1">
    <source>
        <dbReference type="SAM" id="Phobius"/>
    </source>
</evidence>
<gene>
    <name evidence="4" type="ORF">K933_12972</name>
</gene>
<dbReference type="SUPFAM" id="SSF51735">
    <property type="entry name" value="NAD(P)-binding Rossmann-fold domains"/>
    <property type="match status" value="2"/>
</dbReference>
<keyword evidence="1" id="KW-0472">Membrane</keyword>
<dbReference type="Gene3D" id="3.40.50.720">
    <property type="entry name" value="NAD(P)-binding Rossmann-like Domain"/>
    <property type="match status" value="2"/>
</dbReference>
<feature type="transmembrane region" description="Helical" evidence="1">
    <location>
        <begin position="43"/>
        <end position="61"/>
    </location>
</feature>
<dbReference type="SUPFAM" id="SSF116726">
    <property type="entry name" value="TrkA C-terminal domain-like"/>
    <property type="match status" value="2"/>
</dbReference>
<dbReference type="SUPFAM" id="SSF81324">
    <property type="entry name" value="Voltage-gated potassium channels"/>
    <property type="match status" value="1"/>
</dbReference>
<dbReference type="GO" id="GO:0008324">
    <property type="term" value="F:monoatomic cation transmembrane transporter activity"/>
    <property type="evidence" value="ECO:0007669"/>
    <property type="project" value="InterPro"/>
</dbReference>
<dbReference type="InterPro" id="IPR036721">
    <property type="entry name" value="RCK_C_sf"/>
</dbReference>
<dbReference type="Pfam" id="PF02254">
    <property type="entry name" value="TrkA_N"/>
    <property type="match status" value="2"/>
</dbReference>
<dbReference type="PATRIC" id="fig|1324957.4.peg.2629"/>
<sequence length="544" mass="58060">MLSVSQATRRILAYLGGALGVMVALAFVYQWGMATFEGADVEYVHALYVVVETFTTTGFGLDADRWTSDRMLGLMVVFQLVGVGLIFLALPAIVIPLVGEALSSSPPAGSELTDHVVLCSFTPRGETLVRELDARDQPYVVVEPDRERAGELAADHDVVHGDPEDVETLRAANVGAARGLVADADDETNASIILSAREVADDALHVVSLVEEESVADYHRYAGADEVLSPRRILGESLGAKATTTVADELGEGVEIGEDVQIAELLVHHGSPLVGRTVAECRIGERTGANIIGAWVNGRFESPPAPTRVLDEHTVVLVVGREPQLEALKRLTLSETRRHRRGPVIVAGYGVVGRSVAGELAASEDTVVVDLTEKPGVDVVGDATDRRTLEEAGIDEARTVVLALGSDTTTVFATLAVRQVAPDVEVIARANDDETVPKLYRAGAEYVLALSTVSGRMLASRLLDEEVLRPETQIELVRTRAPNLRGETLADADVRARTGCTVIAVERNGEVVTDVGPDTTVRPDDTLVVAGTDGAVARFTERFT</sequence>
<feature type="domain" description="RCK N-terminal" evidence="2">
    <location>
        <begin position="341"/>
        <end position="448"/>
    </location>
</feature>
<feature type="domain" description="RCK C-terminal" evidence="3">
    <location>
        <begin position="460"/>
        <end position="544"/>
    </location>
</feature>
<dbReference type="PROSITE" id="PS51201">
    <property type="entry name" value="RCK_N"/>
    <property type="match status" value="2"/>
</dbReference>
<keyword evidence="1" id="KW-1133">Transmembrane helix</keyword>
<dbReference type="GO" id="GO:0006813">
    <property type="term" value="P:potassium ion transport"/>
    <property type="evidence" value="ECO:0007669"/>
    <property type="project" value="InterPro"/>
</dbReference>
<dbReference type="InterPro" id="IPR006037">
    <property type="entry name" value="RCK_C"/>
</dbReference>
<comment type="caution">
    <text evidence="4">The sequence shown here is derived from an EMBL/GenBank/DDBJ whole genome shotgun (WGS) entry which is preliminary data.</text>
</comment>
<dbReference type="PROSITE" id="PS51202">
    <property type="entry name" value="RCK_C"/>
    <property type="match status" value="2"/>
</dbReference>
<evidence type="ECO:0000313" key="4">
    <source>
        <dbReference type="EMBL" id="ESP87631.1"/>
    </source>
</evidence>
<accession>V4GRE8</accession>
<feature type="transmembrane region" description="Helical" evidence="1">
    <location>
        <begin position="12"/>
        <end position="31"/>
    </location>
</feature>
<dbReference type="InterPro" id="IPR003148">
    <property type="entry name" value="RCK_N"/>
</dbReference>
<dbReference type="AlphaFoldDB" id="V4GRE8"/>
<dbReference type="STRING" id="1324957.K933_12972"/>
<dbReference type="Proteomes" id="UP000017840">
    <property type="component" value="Unassembled WGS sequence"/>
</dbReference>
<feature type="transmembrane region" description="Helical" evidence="1">
    <location>
        <begin position="73"/>
        <end position="98"/>
    </location>
</feature>
<dbReference type="PANTHER" id="PTHR43833:SF9">
    <property type="entry name" value="POTASSIUM CHANNEL PROTEIN YUGO-RELATED"/>
    <property type="match status" value="1"/>
</dbReference>
<reference evidence="4 5" key="1">
    <citation type="journal article" date="2013" name="Genome Announc.">
        <title>Draft Genome Sequence of 'Candidatus Halobonum tyrrellensis' Strain G22, Isolated from the Hypersaline Waters of Lake Tyrrell, Australia.</title>
        <authorList>
            <person name="Ugalde J.A."/>
            <person name="Narasingarao P."/>
            <person name="Kuo S."/>
            <person name="Podell S."/>
            <person name="Allen E.E."/>
        </authorList>
    </citation>
    <scope>NUCLEOTIDE SEQUENCE [LARGE SCALE GENOMIC DNA]</scope>
    <source>
        <strain evidence="4 5">G22</strain>
    </source>
</reference>
<name>V4GRE8_9EURY</name>
<proteinExistence type="predicted"/>
<dbReference type="Pfam" id="PF02080">
    <property type="entry name" value="TrkA_C"/>
    <property type="match status" value="2"/>
</dbReference>
<dbReference type="Gene3D" id="1.10.287.70">
    <property type="match status" value="1"/>
</dbReference>
<dbReference type="InterPro" id="IPR050721">
    <property type="entry name" value="Trk_Ktr_HKT_K-transport"/>
</dbReference>
<feature type="domain" description="RCK C-terminal" evidence="3">
    <location>
        <begin position="250"/>
        <end position="334"/>
    </location>
</feature>
<keyword evidence="5" id="KW-1185">Reference proteome</keyword>
<dbReference type="PANTHER" id="PTHR43833">
    <property type="entry name" value="POTASSIUM CHANNEL PROTEIN 2-RELATED-RELATED"/>
    <property type="match status" value="1"/>
</dbReference>
<keyword evidence="1" id="KW-0812">Transmembrane</keyword>
<dbReference type="InterPro" id="IPR036291">
    <property type="entry name" value="NAD(P)-bd_dom_sf"/>
</dbReference>
<dbReference type="Gene3D" id="3.30.70.1450">
    <property type="entry name" value="Regulator of K+ conductance, C-terminal domain"/>
    <property type="match status" value="2"/>
</dbReference>
<evidence type="ECO:0000259" key="2">
    <source>
        <dbReference type="PROSITE" id="PS51201"/>
    </source>
</evidence>
<protein>
    <submittedName>
        <fullName evidence="4">K+ transporter, NAD-binding protein</fullName>
    </submittedName>
</protein>